<dbReference type="Pfam" id="PF04338">
    <property type="entry name" value="DUF481"/>
    <property type="match status" value="1"/>
</dbReference>
<gene>
    <name evidence="1" type="ORF">CK503_04875</name>
</gene>
<evidence type="ECO:0000313" key="1">
    <source>
        <dbReference type="EMBL" id="PAU94809.1"/>
    </source>
</evidence>
<dbReference type="InterPro" id="IPR007433">
    <property type="entry name" value="DUF481"/>
</dbReference>
<keyword evidence="2" id="KW-1185">Reference proteome</keyword>
<comment type="caution">
    <text evidence="1">The sequence shown here is derived from an EMBL/GenBank/DDBJ whole genome shotgun (WGS) entry which is preliminary data.</text>
</comment>
<dbReference type="Proteomes" id="UP000218831">
    <property type="component" value="Unassembled WGS sequence"/>
</dbReference>
<name>A0A2A2GD60_9BACT</name>
<evidence type="ECO:0008006" key="3">
    <source>
        <dbReference type="Google" id="ProtNLM"/>
    </source>
</evidence>
<dbReference type="RefSeq" id="WP_095605676.1">
    <property type="nucleotide sequence ID" value="NZ_NSKE01000003.1"/>
</dbReference>
<proteinExistence type="predicted"/>
<accession>A0A2A2GD60</accession>
<evidence type="ECO:0000313" key="2">
    <source>
        <dbReference type="Proteomes" id="UP000218831"/>
    </source>
</evidence>
<dbReference type="AlphaFoldDB" id="A0A2A2GD60"/>
<dbReference type="EMBL" id="NSKE01000003">
    <property type="protein sequence ID" value="PAU94809.1"/>
    <property type="molecule type" value="Genomic_DNA"/>
</dbReference>
<reference evidence="1 2" key="1">
    <citation type="submission" date="2017-08" db="EMBL/GenBank/DDBJ databases">
        <title>Aliifodinibius alkalisoli sp. nov., isolated from saline alkaline soil.</title>
        <authorList>
            <person name="Liu D."/>
            <person name="Zhang G."/>
        </authorList>
    </citation>
    <scope>NUCLEOTIDE SEQUENCE [LARGE SCALE GENOMIC DNA]</scope>
    <source>
        <strain evidence="1 2">WN023</strain>
    </source>
</reference>
<organism evidence="1 2">
    <name type="scientific">Fodinibius salipaludis</name>
    <dbReference type="NCBI Taxonomy" id="2032627"/>
    <lineage>
        <taxon>Bacteria</taxon>
        <taxon>Pseudomonadati</taxon>
        <taxon>Balneolota</taxon>
        <taxon>Balneolia</taxon>
        <taxon>Balneolales</taxon>
        <taxon>Balneolaceae</taxon>
        <taxon>Fodinibius</taxon>
    </lineage>
</organism>
<sequence length="260" mass="29814">MGKIINGILLFTAILLLQTPKAQSQTIVNVEKLQAQAKPGWFAGLSADFDLEKGNSEVLEIEGQSIIGYEQRRHAIKLFTGLRFLSEDQNTITSRSFLQLRYNYIFNNRYRTFSFYQYQQNKDLILKSRQLIGAGLRRKFGTAETLDLHLGAGLMYEDEKLDEEQLFPDEASNTNVLRLNAIAFFSHQIGTNSTLLNSTYYQPAVSDFSDFRLLNEMSLEVAIKEYLDLTFSFVWRYDNNPPQILKKSDINITSGLTIHL</sequence>
<protein>
    <recommendedName>
        <fullName evidence="3">DUF481 domain-containing protein</fullName>
    </recommendedName>
</protein>
<dbReference type="OrthoDB" id="5333575at2"/>